<dbReference type="PANTHER" id="PTHR33116">
    <property type="entry name" value="REVERSE TRANSCRIPTASE ZINC-BINDING DOMAIN-CONTAINING PROTEIN-RELATED-RELATED"/>
    <property type="match status" value="1"/>
</dbReference>
<reference evidence="2" key="1">
    <citation type="submission" date="2014-09" db="EMBL/GenBank/DDBJ databases">
        <authorList>
            <person name="Magalhaes I.L.F."/>
            <person name="Oliveira U."/>
            <person name="Santos F.R."/>
            <person name="Vidigal T.H.D.A."/>
            <person name="Brescovit A.D."/>
            <person name="Santos A.J."/>
        </authorList>
    </citation>
    <scope>NUCLEOTIDE SEQUENCE</scope>
    <source>
        <tissue evidence="2">Shoot tissue taken approximately 20 cm above the soil surface</tissue>
    </source>
</reference>
<evidence type="ECO:0000256" key="1">
    <source>
        <dbReference type="SAM" id="Phobius"/>
    </source>
</evidence>
<dbReference type="PANTHER" id="PTHR33116:SF78">
    <property type="entry name" value="OS12G0587133 PROTEIN"/>
    <property type="match status" value="1"/>
</dbReference>
<proteinExistence type="predicted"/>
<evidence type="ECO:0000313" key="2">
    <source>
        <dbReference type="EMBL" id="JAD35463.1"/>
    </source>
</evidence>
<dbReference type="AlphaFoldDB" id="A0A0A8ZCN7"/>
<dbReference type="EMBL" id="GBRH01262432">
    <property type="protein sequence ID" value="JAD35463.1"/>
    <property type="molecule type" value="Transcribed_RNA"/>
</dbReference>
<keyword evidence="1" id="KW-0472">Membrane</keyword>
<keyword evidence="1" id="KW-1133">Transmembrane helix</keyword>
<organism evidence="2">
    <name type="scientific">Arundo donax</name>
    <name type="common">Giant reed</name>
    <name type="synonym">Donax arundinaceus</name>
    <dbReference type="NCBI Taxonomy" id="35708"/>
    <lineage>
        <taxon>Eukaryota</taxon>
        <taxon>Viridiplantae</taxon>
        <taxon>Streptophyta</taxon>
        <taxon>Embryophyta</taxon>
        <taxon>Tracheophyta</taxon>
        <taxon>Spermatophyta</taxon>
        <taxon>Magnoliopsida</taxon>
        <taxon>Liliopsida</taxon>
        <taxon>Poales</taxon>
        <taxon>Poaceae</taxon>
        <taxon>PACMAD clade</taxon>
        <taxon>Arundinoideae</taxon>
        <taxon>Arundineae</taxon>
        <taxon>Arundo</taxon>
    </lineage>
</organism>
<name>A0A0A8ZCN7_ARUDO</name>
<keyword evidence="1" id="KW-0812">Transmembrane</keyword>
<accession>A0A0A8ZCN7</accession>
<feature type="transmembrane region" description="Helical" evidence="1">
    <location>
        <begin position="12"/>
        <end position="31"/>
    </location>
</feature>
<sequence>MNKPGRLTLVNMVLSSIPVYHLTAFAIKKWAIKKIDRIRRNFLWKGSE</sequence>
<reference evidence="2" key="2">
    <citation type="journal article" date="2015" name="Data Brief">
        <title>Shoot transcriptome of the giant reed, Arundo donax.</title>
        <authorList>
            <person name="Barrero R.A."/>
            <person name="Guerrero F.D."/>
            <person name="Moolhuijzen P."/>
            <person name="Goolsby J.A."/>
            <person name="Tidwell J."/>
            <person name="Bellgard S.E."/>
            <person name="Bellgard M.I."/>
        </authorList>
    </citation>
    <scope>NUCLEOTIDE SEQUENCE</scope>
    <source>
        <tissue evidence="2">Shoot tissue taken approximately 20 cm above the soil surface</tissue>
    </source>
</reference>
<protein>
    <submittedName>
        <fullName evidence="2">Uncharacterized protein</fullName>
    </submittedName>
</protein>